<dbReference type="RefSeq" id="WP_200591327.1">
    <property type="nucleotide sequence ID" value="NZ_JAEPBG010000002.1"/>
</dbReference>
<dbReference type="InterPro" id="IPR010261">
    <property type="entry name" value="Tir_chaperone"/>
</dbReference>
<comment type="caution">
    <text evidence="1">The sequence shown here is derived from an EMBL/GenBank/DDBJ whole genome shotgun (WGS) entry which is preliminary data.</text>
</comment>
<dbReference type="Proteomes" id="UP000622890">
    <property type="component" value="Unassembled WGS sequence"/>
</dbReference>
<dbReference type="CDD" id="cd16364">
    <property type="entry name" value="T3SC_I-like"/>
    <property type="match status" value="1"/>
</dbReference>
<sequence>MPGSLESIQALMKELGPQMNNVDAVVQNGESTWAVQFDDGAVVFLEWDEQPPRLVLSAELGKIAEARQLEVLRLLLSYNLLWRDTGGVKTALGGPEGAAMLLYECSADSLTLAVLQTVLENFCNSAQIWQRYIEQGPAEAGPPVFSLQDFGNRA</sequence>
<evidence type="ECO:0000313" key="1">
    <source>
        <dbReference type="EMBL" id="MBK4734594.1"/>
    </source>
</evidence>
<name>A0A934SXN4_9BURK</name>
<dbReference type="Pfam" id="PF05932">
    <property type="entry name" value="CesT"/>
    <property type="match status" value="1"/>
</dbReference>
<protein>
    <submittedName>
        <fullName evidence="1">Type III secretion system chaperone</fullName>
    </submittedName>
</protein>
<evidence type="ECO:0000313" key="2">
    <source>
        <dbReference type="Proteomes" id="UP000622890"/>
    </source>
</evidence>
<dbReference type="EMBL" id="JAEPBG010000002">
    <property type="protein sequence ID" value="MBK4734594.1"/>
    <property type="molecule type" value="Genomic_DNA"/>
</dbReference>
<dbReference type="Gene3D" id="3.30.1460.10">
    <property type="match status" value="1"/>
</dbReference>
<organism evidence="1 2">
    <name type="scientific">Noviherbaspirillum pedocola</name>
    <dbReference type="NCBI Taxonomy" id="2801341"/>
    <lineage>
        <taxon>Bacteria</taxon>
        <taxon>Pseudomonadati</taxon>
        <taxon>Pseudomonadota</taxon>
        <taxon>Betaproteobacteria</taxon>
        <taxon>Burkholderiales</taxon>
        <taxon>Oxalobacteraceae</taxon>
        <taxon>Noviherbaspirillum</taxon>
    </lineage>
</organism>
<dbReference type="AlphaFoldDB" id="A0A934SXN4"/>
<accession>A0A934SXN4</accession>
<reference evidence="1" key="1">
    <citation type="submission" date="2021-01" db="EMBL/GenBank/DDBJ databases">
        <title>Genome sequence of strain Noviherbaspirillum sp. DKR-6.</title>
        <authorList>
            <person name="Chaudhary D.K."/>
        </authorList>
    </citation>
    <scope>NUCLEOTIDE SEQUENCE</scope>
    <source>
        <strain evidence="1">DKR-6</strain>
    </source>
</reference>
<dbReference type="SUPFAM" id="SSF69635">
    <property type="entry name" value="Type III secretory system chaperone-like"/>
    <property type="match status" value="1"/>
</dbReference>
<gene>
    <name evidence="1" type="ORF">JJB74_08260</name>
</gene>
<proteinExistence type="predicted"/>
<dbReference type="GO" id="GO:0030254">
    <property type="term" value="P:protein secretion by the type III secretion system"/>
    <property type="evidence" value="ECO:0007669"/>
    <property type="project" value="InterPro"/>
</dbReference>
<keyword evidence="2" id="KW-1185">Reference proteome</keyword>